<organism evidence="1 2">
    <name type="scientific">Methylobacterium indicum</name>
    <dbReference type="NCBI Taxonomy" id="1775910"/>
    <lineage>
        <taxon>Bacteria</taxon>
        <taxon>Pseudomonadati</taxon>
        <taxon>Pseudomonadota</taxon>
        <taxon>Alphaproteobacteria</taxon>
        <taxon>Hyphomicrobiales</taxon>
        <taxon>Methylobacteriaceae</taxon>
        <taxon>Methylobacterium</taxon>
    </lineage>
</organism>
<dbReference type="EMBL" id="AP024145">
    <property type="protein sequence ID" value="BCM83551.1"/>
    <property type="molecule type" value="Genomic_DNA"/>
</dbReference>
<dbReference type="RefSeq" id="WP_207182535.1">
    <property type="nucleotide sequence ID" value="NZ_AP024145.1"/>
</dbReference>
<name>A0A8H9C691_9HYPH</name>
<dbReference type="KEGG" id="mind:mvi_20120"/>
<accession>A0A8H9C691</accession>
<dbReference type="Proteomes" id="UP000663508">
    <property type="component" value="Chromosome"/>
</dbReference>
<gene>
    <name evidence="1" type="ORF">mvi_20120</name>
</gene>
<evidence type="ECO:0000313" key="2">
    <source>
        <dbReference type="Proteomes" id="UP000663508"/>
    </source>
</evidence>
<dbReference type="AlphaFoldDB" id="A0A8H9C691"/>
<protein>
    <submittedName>
        <fullName evidence="1">Uncharacterized protein</fullName>
    </submittedName>
</protein>
<sequence>MSAIVTIEDLERIRGADMTVVAFPAFEQIRSLVARTNPAVARGAAQDRLFADLALAAGDPAATARACRRADLRRVEIELIAPASDETPAFVLDAVLDLLAHGGCIRDEAAALRDVPAYTTSLDAARAYVARVLPGFYLVSGSCGATGHASVGPDYDGPDGERLLREWPRDGVAEVGWHEELSHSDGPHREPRAILAAAVRALAHANERT</sequence>
<proteinExistence type="predicted"/>
<evidence type="ECO:0000313" key="1">
    <source>
        <dbReference type="EMBL" id="BCM83551.1"/>
    </source>
</evidence>
<reference evidence="1" key="1">
    <citation type="submission" date="2020-11" db="EMBL/GenBank/DDBJ databases">
        <title>Complete genome sequence of a novel pathogenic Methylobacterium strain isolated from rice in Vietnam.</title>
        <authorList>
            <person name="Lai K."/>
            <person name="Okazaki S."/>
            <person name="Higashi K."/>
            <person name="Mori H."/>
            <person name="Toyoda A."/>
            <person name="Kurokawa K."/>
        </authorList>
    </citation>
    <scope>NUCLEOTIDE SEQUENCE</scope>
    <source>
        <strain evidence="1">VL1</strain>
    </source>
</reference>